<evidence type="ECO:0000313" key="2">
    <source>
        <dbReference type="EMBL" id="MBJ7608153.1"/>
    </source>
</evidence>
<accession>A0A934NDX1</accession>
<dbReference type="EMBL" id="JAEKNN010000008">
    <property type="protein sequence ID" value="MBJ7608153.1"/>
    <property type="molecule type" value="Genomic_DNA"/>
</dbReference>
<dbReference type="GO" id="GO:0006355">
    <property type="term" value="P:regulation of DNA-templated transcription"/>
    <property type="evidence" value="ECO:0007669"/>
    <property type="project" value="InterPro"/>
</dbReference>
<proteinExistence type="predicted"/>
<organism evidence="2 3">
    <name type="scientific">Candidatus Amunia macphersoniae</name>
    <dbReference type="NCBI Taxonomy" id="3127014"/>
    <lineage>
        <taxon>Bacteria</taxon>
        <taxon>Bacillati</taxon>
        <taxon>Candidatus Dormiibacterota</taxon>
        <taxon>Candidatus Dormibacteria</taxon>
        <taxon>Candidatus Aeolococcales</taxon>
        <taxon>Candidatus Aeolococcaceae</taxon>
        <taxon>Candidatus Amunia</taxon>
    </lineage>
</organism>
<protein>
    <submittedName>
        <fullName evidence="2">Ribbon-helix-helix protein, CopG family</fullName>
    </submittedName>
</protein>
<gene>
    <name evidence="2" type="ORF">JF887_01810</name>
</gene>
<name>A0A934NDX1_9BACT</name>
<evidence type="ECO:0000259" key="1">
    <source>
        <dbReference type="Pfam" id="PF01402"/>
    </source>
</evidence>
<dbReference type="InterPro" id="IPR002145">
    <property type="entry name" value="CopG"/>
</dbReference>
<dbReference type="CDD" id="cd21631">
    <property type="entry name" value="RHH_CopG_NikR-like"/>
    <property type="match status" value="1"/>
</dbReference>
<reference evidence="2 3" key="1">
    <citation type="submission" date="2020-10" db="EMBL/GenBank/DDBJ databases">
        <title>Ca. Dormibacterota MAGs.</title>
        <authorList>
            <person name="Montgomery K."/>
        </authorList>
    </citation>
    <scope>NUCLEOTIDE SEQUENCE [LARGE SCALE GENOMIC DNA]</scope>
    <source>
        <strain evidence="2">Mitchell_Peninsula_5</strain>
    </source>
</reference>
<dbReference type="Proteomes" id="UP000614410">
    <property type="component" value="Unassembled WGS sequence"/>
</dbReference>
<feature type="domain" description="Ribbon-helix-helix protein CopG" evidence="1">
    <location>
        <begin position="2"/>
        <end position="40"/>
    </location>
</feature>
<evidence type="ECO:0000313" key="3">
    <source>
        <dbReference type="Proteomes" id="UP000614410"/>
    </source>
</evidence>
<dbReference type="AlphaFoldDB" id="A0A934NDX1"/>
<sequence>MALTVRTDEEMERALTALAHSEGTSRQEVIRRAVLERHERAGHRARVQQSTSLLADRWADVLDRLGKA</sequence>
<dbReference type="Pfam" id="PF01402">
    <property type="entry name" value="RHH_1"/>
    <property type="match status" value="1"/>
</dbReference>
<comment type="caution">
    <text evidence="2">The sequence shown here is derived from an EMBL/GenBank/DDBJ whole genome shotgun (WGS) entry which is preliminary data.</text>
</comment>